<comment type="subcellular location">
    <subcellularLocation>
        <location evidence="1">Mitochondrion</location>
    </subcellularLocation>
</comment>
<dbReference type="Pfam" id="PF08373">
    <property type="entry name" value="RAP"/>
    <property type="match status" value="1"/>
</dbReference>
<evidence type="ECO:0000313" key="4">
    <source>
        <dbReference type="EMBL" id="CAI9544876.1"/>
    </source>
</evidence>
<gene>
    <name evidence="4" type="ORF">SPARVUS_LOCUS2559746</name>
</gene>
<dbReference type="EMBL" id="CATNWA010003238">
    <property type="protein sequence ID" value="CAI9544876.1"/>
    <property type="molecule type" value="Genomic_DNA"/>
</dbReference>
<name>A0ABN9BBR2_9NEOB</name>
<dbReference type="Proteomes" id="UP001162483">
    <property type="component" value="Unassembled WGS sequence"/>
</dbReference>
<feature type="domain" description="RAP" evidence="3">
    <location>
        <begin position="599"/>
        <end position="659"/>
    </location>
</feature>
<reference evidence="4" key="1">
    <citation type="submission" date="2023-05" db="EMBL/GenBank/DDBJ databases">
        <authorList>
            <person name="Stuckert A."/>
        </authorList>
    </citation>
    <scope>NUCLEOTIDE SEQUENCE</scope>
</reference>
<dbReference type="InterPro" id="IPR050870">
    <property type="entry name" value="FAST_kinase"/>
</dbReference>
<dbReference type="SMART" id="SM00952">
    <property type="entry name" value="RAP"/>
    <property type="match status" value="1"/>
</dbReference>
<dbReference type="InterPro" id="IPR010622">
    <property type="entry name" value="FAST_Leu-rich"/>
</dbReference>
<evidence type="ECO:0000259" key="3">
    <source>
        <dbReference type="PROSITE" id="PS51286"/>
    </source>
</evidence>
<evidence type="ECO:0000256" key="2">
    <source>
        <dbReference type="ARBA" id="ARBA00023128"/>
    </source>
</evidence>
<dbReference type="InterPro" id="IPR013579">
    <property type="entry name" value="FAST_2"/>
</dbReference>
<evidence type="ECO:0000313" key="5">
    <source>
        <dbReference type="Proteomes" id="UP001162483"/>
    </source>
</evidence>
<dbReference type="Pfam" id="PF06743">
    <property type="entry name" value="FAST_1"/>
    <property type="match status" value="1"/>
</dbReference>
<evidence type="ECO:0000256" key="1">
    <source>
        <dbReference type="ARBA" id="ARBA00004173"/>
    </source>
</evidence>
<organism evidence="4 5">
    <name type="scientific">Staurois parvus</name>
    <dbReference type="NCBI Taxonomy" id="386267"/>
    <lineage>
        <taxon>Eukaryota</taxon>
        <taxon>Metazoa</taxon>
        <taxon>Chordata</taxon>
        <taxon>Craniata</taxon>
        <taxon>Vertebrata</taxon>
        <taxon>Euteleostomi</taxon>
        <taxon>Amphibia</taxon>
        <taxon>Batrachia</taxon>
        <taxon>Anura</taxon>
        <taxon>Neobatrachia</taxon>
        <taxon>Ranoidea</taxon>
        <taxon>Ranidae</taxon>
        <taxon>Staurois</taxon>
    </lineage>
</organism>
<protein>
    <recommendedName>
        <fullName evidence="3">RAP domain-containing protein</fullName>
    </recommendedName>
</protein>
<dbReference type="PANTHER" id="PTHR21228">
    <property type="entry name" value="FAST LEU-RICH DOMAIN-CONTAINING"/>
    <property type="match status" value="1"/>
</dbReference>
<dbReference type="PANTHER" id="PTHR21228:SF29">
    <property type="entry name" value="FAST KINASE DOMAIN-CONTAINING PROTEIN 1, MITOCHONDRIAL"/>
    <property type="match status" value="1"/>
</dbReference>
<comment type="caution">
    <text evidence="4">The sequence shown here is derived from an EMBL/GenBank/DDBJ whole genome shotgun (WGS) entry which is preliminary data.</text>
</comment>
<keyword evidence="5" id="KW-1185">Reference proteome</keyword>
<proteinExistence type="predicted"/>
<keyword evidence="2" id="KW-0496">Mitochondrion</keyword>
<dbReference type="PROSITE" id="PS51286">
    <property type="entry name" value="RAP"/>
    <property type="match status" value="1"/>
</dbReference>
<accession>A0ABN9BBR2</accession>
<dbReference type="Pfam" id="PF08368">
    <property type="entry name" value="FAST_2"/>
    <property type="match status" value="1"/>
</dbReference>
<dbReference type="InterPro" id="IPR013584">
    <property type="entry name" value="RAP"/>
</dbReference>
<sequence length="666" mass="77063">MANILDKNLDNLQDLKVLSILMFYLQSVCSTSLQHRLIAKADSLIEEEESVSTRTMERIVIFLRNMGSVKPRVKKKYARFIIQKMKTVDLKKFCVLFKLYHSLGYSLFEIPVSVKSRLPKLLEQCNTTEDFTKALSLLPLTSQETRERLENVLLGLTDQIDHSQLLGILRSMAIARCRNPILIHKICSRIMKKLDLYTTLHLCIIINSVVSLSCYDYKLLAKLEQHLTCKLKESSITNDVIMMTQALSLMCPRSVDKAIISKMDAIVMQCNLAQISHMADAVILWLLKNPKTLHYKKLYKKINTHALEQIRNMKNIDVLFEALMNAMKGQWFQYVLVEATLDCCLRLLPQITYRNIASVSIMLMYIQTRCTPILERIAAETTENVEECTPYVLFTILKLFSCLNYEPPNAEKFYKVCIQQYLADLDSVLPHDMVELAHAISLAGRFPEDLVKSIFNVDFLNRLDLELDVTETEKSVIVRKFLMELNRAVCIECPEYQIPWFHDQVSQQLQWRDDINKNLMCRHIWHLLGEALGGIQYTRMSVVTPYYYTVDFEFILDENKKPISYMDLNLLSADVSKPQFGIGGTMQENKPLPPGAQRVAVNVLYPGEYCRNSFHTKGSMATKKRHLEILGYHVIEIPTTEWNSMDLGTNERWLNYLRKKIFTDEL</sequence>